<dbReference type="EMBL" id="JAKIKT010000001">
    <property type="protein sequence ID" value="MCL2912661.1"/>
    <property type="molecule type" value="Genomic_DNA"/>
</dbReference>
<protein>
    <submittedName>
        <fullName evidence="9">Sterol desaturase family protein</fullName>
    </submittedName>
</protein>
<keyword evidence="5" id="KW-0443">Lipid metabolism</keyword>
<dbReference type="PANTHER" id="PTHR21624:SF1">
    <property type="entry name" value="ALKYLGLYCEROL MONOOXYGENASE"/>
    <property type="match status" value="1"/>
</dbReference>
<keyword evidence="3 7" id="KW-1133">Transmembrane helix</keyword>
<comment type="subcellular location">
    <subcellularLocation>
        <location evidence="1">Endomembrane system</location>
        <topology evidence="1">Multi-pass membrane protein</topology>
    </subcellularLocation>
</comment>
<gene>
    <name evidence="9" type="ORF">L2725_02510</name>
</gene>
<feature type="transmembrane region" description="Helical" evidence="7">
    <location>
        <begin position="64"/>
        <end position="83"/>
    </location>
</feature>
<feature type="transmembrane region" description="Helical" evidence="7">
    <location>
        <begin position="89"/>
        <end position="106"/>
    </location>
</feature>
<dbReference type="Pfam" id="PF04116">
    <property type="entry name" value="FA_hydroxylase"/>
    <property type="match status" value="1"/>
</dbReference>
<reference evidence="9 10" key="1">
    <citation type="submission" date="2022-01" db="EMBL/GenBank/DDBJ databases">
        <title>Whole genome-based taxonomy of the Shewanellaceae.</title>
        <authorList>
            <person name="Martin-Rodriguez A.J."/>
        </authorList>
    </citation>
    <scope>NUCLEOTIDE SEQUENCE [LARGE SCALE GENOMIC DNA]</scope>
    <source>
        <strain evidence="9 10">DSM 21332</strain>
    </source>
</reference>
<evidence type="ECO:0000259" key="8">
    <source>
        <dbReference type="Pfam" id="PF04116"/>
    </source>
</evidence>
<feature type="domain" description="Fatty acid hydroxylase" evidence="8">
    <location>
        <begin position="92"/>
        <end position="226"/>
    </location>
</feature>
<evidence type="ECO:0000256" key="3">
    <source>
        <dbReference type="ARBA" id="ARBA00022989"/>
    </source>
</evidence>
<proteinExistence type="predicted"/>
<keyword evidence="4" id="KW-0560">Oxidoreductase</keyword>
<sequence length="288" mass="33505">MNMEILLQHPDWLLLALAPVFLAAMVLEWRLGIKRALLPASAEYRWQEVACNITLGALHQLSDLLFGLLILKLYFAVFDWRLFDIQMNVGFFLLLMLAQDFCYYWFHRASHRVRWFWAAHSVHHSSENMNFSTAFRQSLMYPVAGMWIFWVPLVIVGFPPNWVVFSVLLNLALQFVIHTQWIKNFGVFDLIFNSPSHHRVHHGRNPQYIDQNYAGVLIIWDKMFGTFVAEQEPVDYGITKPVNSHNPLKVTFIEWRDMFAEACAPGIGWKQRLDAFIAPPAAPKGEDK</sequence>
<evidence type="ECO:0000256" key="6">
    <source>
        <dbReference type="ARBA" id="ARBA00023136"/>
    </source>
</evidence>
<keyword evidence="6 7" id="KW-0472">Membrane</keyword>
<keyword evidence="10" id="KW-1185">Reference proteome</keyword>
<dbReference type="Proteomes" id="UP001202831">
    <property type="component" value="Unassembled WGS sequence"/>
</dbReference>
<feature type="transmembrane region" description="Helical" evidence="7">
    <location>
        <begin position="139"/>
        <end position="156"/>
    </location>
</feature>
<evidence type="ECO:0000256" key="1">
    <source>
        <dbReference type="ARBA" id="ARBA00004127"/>
    </source>
</evidence>
<feature type="transmembrane region" description="Helical" evidence="7">
    <location>
        <begin position="12"/>
        <end position="31"/>
    </location>
</feature>
<dbReference type="InterPro" id="IPR051689">
    <property type="entry name" value="Sterol_desaturase/TMEM195"/>
</dbReference>
<keyword evidence="2 7" id="KW-0812">Transmembrane</keyword>
<dbReference type="RefSeq" id="WP_248934287.1">
    <property type="nucleotide sequence ID" value="NZ_JAKIKT010000001.1"/>
</dbReference>
<dbReference type="InterPro" id="IPR006694">
    <property type="entry name" value="Fatty_acid_hydroxylase"/>
</dbReference>
<evidence type="ECO:0000313" key="10">
    <source>
        <dbReference type="Proteomes" id="UP001202831"/>
    </source>
</evidence>
<comment type="caution">
    <text evidence="9">The sequence shown here is derived from an EMBL/GenBank/DDBJ whole genome shotgun (WGS) entry which is preliminary data.</text>
</comment>
<evidence type="ECO:0000313" key="9">
    <source>
        <dbReference type="EMBL" id="MCL2912661.1"/>
    </source>
</evidence>
<evidence type="ECO:0000256" key="4">
    <source>
        <dbReference type="ARBA" id="ARBA00023002"/>
    </source>
</evidence>
<evidence type="ECO:0000256" key="2">
    <source>
        <dbReference type="ARBA" id="ARBA00022692"/>
    </source>
</evidence>
<name>A0ABT0N458_9GAMM</name>
<evidence type="ECO:0000256" key="7">
    <source>
        <dbReference type="SAM" id="Phobius"/>
    </source>
</evidence>
<evidence type="ECO:0000256" key="5">
    <source>
        <dbReference type="ARBA" id="ARBA00023098"/>
    </source>
</evidence>
<accession>A0ABT0N458</accession>
<dbReference type="PANTHER" id="PTHR21624">
    <property type="entry name" value="STEROL DESATURASE-RELATED PROTEIN"/>
    <property type="match status" value="1"/>
</dbReference>
<organism evidence="9 10">
    <name type="scientific">Shewanella corallii</name>
    <dbReference type="NCBI Taxonomy" id="560080"/>
    <lineage>
        <taxon>Bacteria</taxon>
        <taxon>Pseudomonadati</taxon>
        <taxon>Pseudomonadota</taxon>
        <taxon>Gammaproteobacteria</taxon>
        <taxon>Alteromonadales</taxon>
        <taxon>Shewanellaceae</taxon>
        <taxon>Shewanella</taxon>
    </lineage>
</organism>